<organism evidence="1 2">
    <name type="scientific">Roseovarius albus</name>
    <dbReference type="NCBI Taxonomy" id="1247867"/>
    <lineage>
        <taxon>Bacteria</taxon>
        <taxon>Pseudomonadati</taxon>
        <taxon>Pseudomonadota</taxon>
        <taxon>Alphaproteobacteria</taxon>
        <taxon>Rhodobacterales</taxon>
        <taxon>Roseobacteraceae</taxon>
        <taxon>Roseovarius</taxon>
    </lineage>
</organism>
<evidence type="ECO:0000313" key="2">
    <source>
        <dbReference type="Proteomes" id="UP000193061"/>
    </source>
</evidence>
<accession>A0A1X6YZI9</accession>
<name>A0A1X6YZI9_9RHOB</name>
<protein>
    <submittedName>
        <fullName evidence="1">Uncharacterized protein</fullName>
    </submittedName>
</protein>
<sequence>MDYTDQLDSLRRPRTLIQAARIGMADYRRETHLQQCIEAVPLPSANAATAQLLELERLENHRRLDDDMTYSVKKHVEILIALMSEARLLRASQSSCNLM</sequence>
<dbReference type="Pfam" id="PF20083">
    <property type="entry name" value="DUF6477"/>
    <property type="match status" value="1"/>
</dbReference>
<evidence type="ECO:0000313" key="1">
    <source>
        <dbReference type="EMBL" id="SLN35978.1"/>
    </source>
</evidence>
<reference evidence="1 2" key="1">
    <citation type="submission" date="2017-03" db="EMBL/GenBank/DDBJ databases">
        <authorList>
            <person name="Afonso C.L."/>
            <person name="Miller P.J."/>
            <person name="Scott M.A."/>
            <person name="Spackman E."/>
            <person name="Goraichik I."/>
            <person name="Dimitrov K.M."/>
            <person name="Suarez D.L."/>
            <person name="Swayne D.E."/>
        </authorList>
    </citation>
    <scope>NUCLEOTIDE SEQUENCE [LARGE SCALE GENOMIC DNA]</scope>
    <source>
        <strain evidence="1 2">CECT 7450</strain>
    </source>
</reference>
<dbReference type="Proteomes" id="UP000193061">
    <property type="component" value="Unassembled WGS sequence"/>
</dbReference>
<gene>
    <name evidence="1" type="ORF">ROA7450_01699</name>
</gene>
<keyword evidence="2" id="KW-1185">Reference proteome</keyword>
<proteinExistence type="predicted"/>
<dbReference type="InterPro" id="IPR045516">
    <property type="entry name" value="DUF6477"/>
</dbReference>
<dbReference type="AlphaFoldDB" id="A0A1X6YZI9"/>
<dbReference type="OrthoDB" id="7875218at2"/>
<dbReference type="RefSeq" id="WP_085805236.1">
    <property type="nucleotide sequence ID" value="NZ_FWFX01000004.1"/>
</dbReference>
<dbReference type="EMBL" id="FWFX01000004">
    <property type="protein sequence ID" value="SLN35978.1"/>
    <property type="molecule type" value="Genomic_DNA"/>
</dbReference>